<evidence type="ECO:0000313" key="3">
    <source>
        <dbReference type="RefSeq" id="XP_053076290.1"/>
    </source>
</evidence>
<proteinExistence type="predicted"/>
<protein>
    <submittedName>
        <fullName evidence="3">Uncharacterized protein LOC128315005</fullName>
    </submittedName>
</protein>
<organism evidence="2 3">
    <name type="scientific">Acinonyx jubatus</name>
    <name type="common">Cheetah</name>
    <dbReference type="NCBI Taxonomy" id="32536"/>
    <lineage>
        <taxon>Eukaryota</taxon>
        <taxon>Metazoa</taxon>
        <taxon>Chordata</taxon>
        <taxon>Craniata</taxon>
        <taxon>Vertebrata</taxon>
        <taxon>Euteleostomi</taxon>
        <taxon>Mammalia</taxon>
        <taxon>Eutheria</taxon>
        <taxon>Laurasiatheria</taxon>
        <taxon>Carnivora</taxon>
        <taxon>Feliformia</taxon>
        <taxon>Felidae</taxon>
        <taxon>Felinae</taxon>
        <taxon>Acinonyx</taxon>
    </lineage>
</organism>
<feature type="compositionally biased region" description="Low complexity" evidence="1">
    <location>
        <begin position="234"/>
        <end position="246"/>
    </location>
</feature>
<name>A0ABM3PX83_ACIJB</name>
<sequence length="294" mass="30974">MAWTQLPRRARAPFEGRVWGSVGAARPGCGAQTGLRAGSPAPEGRSVQPLCPSRPCFPASSQRRWNPVEPRLLSVSTHLCVYCGGGGGPRFRQSTPFPPDSGRLLEEHLPSRARTGDGASGGAPTEHPDPRPGRSCGAGYPSGCGTHLGPTPSRGCLAWLPGGDELASLPPEPSLAAFILEGFVYGQVYGTGADLEKGFSLKKSSCSWLPVRGSVGAPKCHSRTLTRGTPSIPGGVSLSLKKGSLLNPERPQNQDPERGPWGRPTIARPPRCSRHALGEKFFRFPCLALVSSAS</sequence>
<dbReference type="RefSeq" id="XP_053076290.1">
    <property type="nucleotide sequence ID" value="XM_053220315.1"/>
</dbReference>
<evidence type="ECO:0000313" key="2">
    <source>
        <dbReference type="Proteomes" id="UP001652583"/>
    </source>
</evidence>
<dbReference type="Proteomes" id="UP001652583">
    <property type="component" value="Chromosome A2"/>
</dbReference>
<accession>A0ABM3PX83</accession>
<reference evidence="3" key="1">
    <citation type="submission" date="2025-08" db="UniProtKB">
        <authorList>
            <consortium name="RefSeq"/>
        </authorList>
    </citation>
    <scope>IDENTIFICATION</scope>
    <source>
        <tissue evidence="3">Blood</tissue>
    </source>
</reference>
<feature type="region of interest" description="Disordered" evidence="1">
    <location>
        <begin position="112"/>
        <end position="137"/>
    </location>
</feature>
<evidence type="ECO:0000256" key="1">
    <source>
        <dbReference type="SAM" id="MobiDB-lite"/>
    </source>
</evidence>
<feature type="region of interest" description="Disordered" evidence="1">
    <location>
        <begin position="220"/>
        <end position="267"/>
    </location>
</feature>
<dbReference type="GeneID" id="128315005"/>
<gene>
    <name evidence="3" type="primary">LOC128315005</name>
</gene>
<keyword evidence="2" id="KW-1185">Reference proteome</keyword>